<organism evidence="17 18">
    <name type="scientific">Lysobacter korlensis</name>
    <dbReference type="NCBI Taxonomy" id="553636"/>
    <lineage>
        <taxon>Bacteria</taxon>
        <taxon>Pseudomonadati</taxon>
        <taxon>Pseudomonadota</taxon>
        <taxon>Gammaproteobacteria</taxon>
        <taxon>Lysobacterales</taxon>
        <taxon>Lysobacteraceae</taxon>
        <taxon>Lysobacter</taxon>
    </lineage>
</organism>
<dbReference type="SUPFAM" id="SSF55874">
    <property type="entry name" value="ATPase domain of HSP90 chaperone/DNA topoisomerase II/histidine kinase"/>
    <property type="match status" value="1"/>
</dbReference>
<evidence type="ECO:0000313" key="17">
    <source>
        <dbReference type="EMBL" id="MFC0677722.1"/>
    </source>
</evidence>
<dbReference type="Gene3D" id="3.30.565.10">
    <property type="entry name" value="Histidine kinase-like ATPase, C-terminal domain"/>
    <property type="match status" value="1"/>
</dbReference>
<evidence type="ECO:0000256" key="9">
    <source>
        <dbReference type="ARBA" id="ARBA00022777"/>
    </source>
</evidence>
<dbReference type="EC" id="2.7.13.3" evidence="3"/>
<keyword evidence="11 14" id="KW-1133">Transmembrane helix</keyword>
<evidence type="ECO:0000256" key="1">
    <source>
        <dbReference type="ARBA" id="ARBA00000085"/>
    </source>
</evidence>
<feature type="transmembrane region" description="Helical" evidence="14">
    <location>
        <begin position="94"/>
        <end position="114"/>
    </location>
</feature>
<keyword evidence="13 14" id="KW-0472">Membrane</keyword>
<keyword evidence="9" id="KW-0418">Kinase</keyword>
<dbReference type="EMBL" id="JBHLTG010000001">
    <property type="protein sequence ID" value="MFC0677722.1"/>
    <property type="molecule type" value="Genomic_DNA"/>
</dbReference>
<feature type="domain" description="Signal transduction histidine kinase subgroup 3 dimerisation and phosphoacceptor" evidence="16">
    <location>
        <begin position="295"/>
        <end position="359"/>
    </location>
</feature>
<evidence type="ECO:0000256" key="6">
    <source>
        <dbReference type="ARBA" id="ARBA00022679"/>
    </source>
</evidence>
<reference evidence="17 18" key="1">
    <citation type="submission" date="2024-09" db="EMBL/GenBank/DDBJ databases">
        <authorList>
            <person name="Sun Q."/>
            <person name="Mori K."/>
        </authorList>
    </citation>
    <scope>NUCLEOTIDE SEQUENCE [LARGE SCALE GENOMIC DNA]</scope>
    <source>
        <strain evidence="17 18">KCTC 23076</strain>
    </source>
</reference>
<keyword evidence="8" id="KW-0547">Nucleotide-binding</keyword>
<evidence type="ECO:0000256" key="4">
    <source>
        <dbReference type="ARBA" id="ARBA00022475"/>
    </source>
</evidence>
<dbReference type="InterPro" id="IPR007895">
    <property type="entry name" value="MASE1"/>
</dbReference>
<feature type="transmembrane region" description="Helical" evidence="14">
    <location>
        <begin position="236"/>
        <end position="254"/>
    </location>
</feature>
<evidence type="ECO:0000256" key="13">
    <source>
        <dbReference type="ARBA" id="ARBA00023136"/>
    </source>
</evidence>
<evidence type="ECO:0000259" key="16">
    <source>
        <dbReference type="Pfam" id="PF07730"/>
    </source>
</evidence>
<keyword evidence="4" id="KW-1003">Cell membrane</keyword>
<evidence type="ECO:0000256" key="8">
    <source>
        <dbReference type="ARBA" id="ARBA00022741"/>
    </source>
</evidence>
<dbReference type="InterPro" id="IPR011712">
    <property type="entry name" value="Sig_transdc_His_kin_sub3_dim/P"/>
</dbReference>
<evidence type="ECO:0000256" key="7">
    <source>
        <dbReference type="ARBA" id="ARBA00022692"/>
    </source>
</evidence>
<dbReference type="Pfam" id="PF07730">
    <property type="entry name" value="HisKA_3"/>
    <property type="match status" value="1"/>
</dbReference>
<keyword evidence="18" id="KW-1185">Reference proteome</keyword>
<comment type="catalytic activity">
    <reaction evidence="1">
        <text>ATP + protein L-histidine = ADP + protein N-phospho-L-histidine.</text>
        <dbReference type="EC" id="2.7.13.3"/>
    </reaction>
</comment>
<keyword evidence="5" id="KW-0597">Phosphoprotein</keyword>
<sequence length="511" mass="55283">MWLALHAISTPFWFLPAGLRLATLIVLPRHLWWRMAVVEWIAAAIMVESRWNLTSPLAYVCALVTPWLIYAAFVRVCGRRTSTVMTPLWMGRQLAVGAMAALCNGLALTAVVMLNGLDPQYGPERILGYAIGDFVGIVMVGPLVFVLREHWLDRSRDWGLSLAHGLVLIPIAVLLGALALSASLGTHYPMLLAAIPMLWIAHHHGWRPAAIALGLIAVGVGLGHVLHVPLQLDYRAGQIELLAGLLGAASLLLASNADAVRIQGAAVRTLNQRLWAQAQELRAAATRLASQQEHERRHLGAELHDALGQDMTAIATRLRLLQRRAAGSGLDGELEDLRALVSTAHAHLRDAINHLHPVSLTRFGLVRALTLGPVAEMARSAGVRYQCLIEGPVAQLPTDIATMLYRISQEAATNAVRHGCGGFLQIEIILEPNDGGGELALRITDHAGELEVPAERLGHGLQSIRDRADALGAAYRFNPRSGLPRHWLQMRVAALEPAVESGEGSGKTLTS</sequence>
<feature type="transmembrane region" description="Helical" evidence="14">
    <location>
        <begin position="159"/>
        <end position="180"/>
    </location>
</feature>
<dbReference type="Proteomes" id="UP001589896">
    <property type="component" value="Unassembled WGS sequence"/>
</dbReference>
<keyword evidence="7 14" id="KW-0812">Transmembrane</keyword>
<feature type="transmembrane region" description="Helical" evidence="14">
    <location>
        <begin position="209"/>
        <end position="230"/>
    </location>
</feature>
<feature type="transmembrane region" description="Helical" evidence="14">
    <location>
        <begin position="56"/>
        <end position="73"/>
    </location>
</feature>
<proteinExistence type="predicted"/>
<gene>
    <name evidence="17" type="ORF">ACFFGH_07700</name>
</gene>
<evidence type="ECO:0000256" key="12">
    <source>
        <dbReference type="ARBA" id="ARBA00023012"/>
    </source>
</evidence>
<comment type="subcellular location">
    <subcellularLocation>
        <location evidence="2">Cell membrane</location>
        <topology evidence="2">Multi-pass membrane protein</topology>
    </subcellularLocation>
</comment>
<evidence type="ECO:0000256" key="14">
    <source>
        <dbReference type="SAM" id="Phobius"/>
    </source>
</evidence>
<evidence type="ECO:0000259" key="15">
    <source>
        <dbReference type="Pfam" id="PF05231"/>
    </source>
</evidence>
<keyword evidence="12" id="KW-0902">Two-component regulatory system</keyword>
<protein>
    <recommendedName>
        <fullName evidence="3">histidine kinase</fullName>
        <ecNumber evidence="3">2.7.13.3</ecNumber>
    </recommendedName>
</protein>
<evidence type="ECO:0000256" key="11">
    <source>
        <dbReference type="ARBA" id="ARBA00022989"/>
    </source>
</evidence>
<feature type="domain" description="MASE1" evidence="15">
    <location>
        <begin position="9"/>
        <end position="218"/>
    </location>
</feature>
<keyword evidence="6" id="KW-0808">Transferase</keyword>
<dbReference type="RefSeq" id="WP_386666615.1">
    <property type="nucleotide sequence ID" value="NZ_JBHLTG010000001.1"/>
</dbReference>
<comment type="caution">
    <text evidence="17">The sequence shown here is derived from an EMBL/GenBank/DDBJ whole genome shotgun (WGS) entry which is preliminary data.</text>
</comment>
<evidence type="ECO:0000313" key="18">
    <source>
        <dbReference type="Proteomes" id="UP001589896"/>
    </source>
</evidence>
<keyword evidence="10" id="KW-0067">ATP-binding</keyword>
<dbReference type="InterPro" id="IPR036890">
    <property type="entry name" value="HATPase_C_sf"/>
</dbReference>
<dbReference type="Pfam" id="PF05231">
    <property type="entry name" value="MASE1"/>
    <property type="match status" value="1"/>
</dbReference>
<evidence type="ECO:0000256" key="3">
    <source>
        <dbReference type="ARBA" id="ARBA00012438"/>
    </source>
</evidence>
<evidence type="ECO:0000256" key="10">
    <source>
        <dbReference type="ARBA" id="ARBA00022840"/>
    </source>
</evidence>
<evidence type="ECO:0000256" key="5">
    <source>
        <dbReference type="ARBA" id="ARBA00022553"/>
    </source>
</evidence>
<dbReference type="InterPro" id="IPR050482">
    <property type="entry name" value="Sensor_HK_TwoCompSys"/>
</dbReference>
<feature type="transmembrane region" description="Helical" evidence="14">
    <location>
        <begin position="126"/>
        <end position="147"/>
    </location>
</feature>
<dbReference type="Gene3D" id="1.20.5.1930">
    <property type="match status" value="1"/>
</dbReference>
<evidence type="ECO:0000256" key="2">
    <source>
        <dbReference type="ARBA" id="ARBA00004651"/>
    </source>
</evidence>
<dbReference type="PANTHER" id="PTHR24421:SF10">
    <property type="entry name" value="NITRATE_NITRITE SENSOR PROTEIN NARQ"/>
    <property type="match status" value="1"/>
</dbReference>
<accession>A0ABV6RL61</accession>
<dbReference type="PANTHER" id="PTHR24421">
    <property type="entry name" value="NITRATE/NITRITE SENSOR PROTEIN NARX-RELATED"/>
    <property type="match status" value="1"/>
</dbReference>
<name>A0ABV6RL61_9GAMM</name>